<dbReference type="PANTHER" id="PTHR13930:SF0">
    <property type="entry name" value="S-ADENOSYL-L-METHIONINE-DEPENDENT TRNA 4-DEMETHYLWYOSINE SYNTHASE TYW1-RELATED"/>
    <property type="match status" value="1"/>
</dbReference>
<dbReference type="Pfam" id="PF08608">
    <property type="entry name" value="Wyosine_form"/>
    <property type="match status" value="1"/>
</dbReference>
<dbReference type="Pfam" id="PF14392">
    <property type="entry name" value="zf-CCHC_4"/>
    <property type="match status" value="1"/>
</dbReference>
<dbReference type="Pfam" id="PF13456">
    <property type="entry name" value="RVT_3"/>
    <property type="match status" value="1"/>
</dbReference>
<dbReference type="FunFam" id="3.20.20.70:FF:000196">
    <property type="entry name" value="S-adenosyl-L-methionine-dependent tRNA 4-demethylwyosine synthase"/>
    <property type="match status" value="1"/>
</dbReference>
<dbReference type="InterPro" id="IPR044730">
    <property type="entry name" value="RNase_H-like_dom_plant"/>
</dbReference>
<dbReference type="OMA" id="PIMEMEC"/>
<evidence type="ECO:0000313" key="20">
    <source>
        <dbReference type="EMBL" id="OVA07021.1"/>
    </source>
</evidence>
<dbReference type="Gene3D" id="3.20.20.70">
    <property type="entry name" value="Aldolase class I"/>
    <property type="match status" value="1"/>
</dbReference>
<keyword evidence="5" id="KW-0004">4Fe-4S</keyword>
<dbReference type="InterPro" id="IPR013917">
    <property type="entry name" value="tRNA_wybutosine-synth"/>
</dbReference>
<feature type="domain" description="Radical SAM core" evidence="19">
    <location>
        <begin position="1532"/>
        <end position="1775"/>
    </location>
</feature>
<dbReference type="PROSITE" id="PS51918">
    <property type="entry name" value="RADICAL_SAM"/>
    <property type="match status" value="1"/>
</dbReference>
<comment type="similarity">
    <text evidence="3">Belongs to the TYW1 family.</text>
</comment>
<dbReference type="Pfam" id="PF13966">
    <property type="entry name" value="zf-RVT"/>
    <property type="match status" value="1"/>
</dbReference>
<dbReference type="InterPro" id="IPR001094">
    <property type="entry name" value="Flavdoxin-like"/>
</dbReference>
<keyword evidence="6" id="KW-0949">S-adenosyl-L-methionine</keyword>
<dbReference type="Gene3D" id="3.30.420.10">
    <property type="entry name" value="Ribonuclease H-like superfamily/Ribonuclease H"/>
    <property type="match status" value="1"/>
</dbReference>
<dbReference type="SFLD" id="SFLDG01071">
    <property type="entry name" value="tRNA_wybutosine-synthesizing"/>
    <property type="match status" value="1"/>
</dbReference>
<evidence type="ECO:0000256" key="12">
    <source>
        <dbReference type="ARBA" id="ARBA00023239"/>
    </source>
</evidence>
<evidence type="ECO:0000256" key="2">
    <source>
        <dbReference type="ARBA" id="ARBA00004797"/>
    </source>
</evidence>
<comment type="catalytic activity">
    <reaction evidence="14">
        <text>N(1)-methylguanosine(37) in tRNA(Phe) + pyruvate + S-adenosyl-L-methionine = 4-demethylwyosine(37) in tRNA(Phe) + 5'-deoxyadenosine + L-methionine + CO2 + H2O</text>
        <dbReference type="Rhea" id="RHEA:36347"/>
        <dbReference type="Rhea" id="RHEA-COMP:10164"/>
        <dbReference type="Rhea" id="RHEA-COMP:10165"/>
        <dbReference type="ChEBI" id="CHEBI:15361"/>
        <dbReference type="ChEBI" id="CHEBI:15377"/>
        <dbReference type="ChEBI" id="CHEBI:16526"/>
        <dbReference type="ChEBI" id="CHEBI:17319"/>
        <dbReference type="ChEBI" id="CHEBI:57844"/>
        <dbReference type="ChEBI" id="CHEBI:59789"/>
        <dbReference type="ChEBI" id="CHEBI:64315"/>
        <dbReference type="ChEBI" id="CHEBI:73542"/>
        <dbReference type="EC" id="4.1.3.44"/>
    </reaction>
</comment>
<dbReference type="InterPro" id="IPR008254">
    <property type="entry name" value="Flavodoxin/NO_synth"/>
</dbReference>
<evidence type="ECO:0000259" key="18">
    <source>
        <dbReference type="PROSITE" id="PS50902"/>
    </source>
</evidence>
<dbReference type="SFLD" id="SFLDF00284">
    <property type="entry name" value="tRNA_wybutosine-synthesizing"/>
    <property type="match status" value="1"/>
</dbReference>
<dbReference type="GO" id="GO:0003676">
    <property type="term" value="F:nucleic acid binding"/>
    <property type="evidence" value="ECO:0007669"/>
    <property type="project" value="InterPro"/>
</dbReference>
<dbReference type="InterPro" id="IPR002156">
    <property type="entry name" value="RNaseH_domain"/>
</dbReference>
<dbReference type="InterPro" id="IPR025836">
    <property type="entry name" value="Zn_knuckle_CX2CX4HX4C"/>
</dbReference>
<protein>
    <recommendedName>
        <fullName evidence="4">tRNA 4-demethylwyosine synthase (AdoMet-dependent)</fullName>
        <ecNumber evidence="4">4.1.3.44</ecNumber>
    </recommendedName>
</protein>
<keyword evidence="9" id="KW-0547">Nucleotide-binding</keyword>
<dbReference type="SFLD" id="SFLDS00029">
    <property type="entry name" value="Radical_SAM"/>
    <property type="match status" value="1"/>
</dbReference>
<evidence type="ECO:0000256" key="7">
    <source>
        <dbReference type="ARBA" id="ARBA00022694"/>
    </source>
</evidence>
<dbReference type="InterPro" id="IPR012337">
    <property type="entry name" value="RNaseH-like_sf"/>
</dbReference>
<feature type="compositionally biased region" description="Polar residues" evidence="16">
    <location>
        <begin position="321"/>
        <end position="330"/>
    </location>
</feature>
<dbReference type="PRINTS" id="PR00369">
    <property type="entry name" value="FLAVODOXIN"/>
</dbReference>
<feature type="domain" description="CCHC-type" evidence="17">
    <location>
        <begin position="209"/>
        <end position="224"/>
    </location>
</feature>
<dbReference type="InterPro" id="IPR036397">
    <property type="entry name" value="RNaseH_sf"/>
</dbReference>
<dbReference type="SUPFAM" id="SSF53098">
    <property type="entry name" value="Ribonuclease H-like"/>
    <property type="match status" value="1"/>
</dbReference>
<dbReference type="PROSITE" id="PS50158">
    <property type="entry name" value="ZF_CCHC"/>
    <property type="match status" value="1"/>
</dbReference>
<dbReference type="GO" id="GO:0008270">
    <property type="term" value="F:zinc ion binding"/>
    <property type="evidence" value="ECO:0007669"/>
    <property type="project" value="UniProtKB-KW"/>
</dbReference>
<dbReference type="EC" id="4.1.3.44" evidence="4"/>
<keyword evidence="10" id="KW-0408">Iron</keyword>
<name>A0A200Q967_MACCD</name>
<feature type="region of interest" description="Disordered" evidence="16">
    <location>
        <begin position="1425"/>
        <end position="1454"/>
    </location>
</feature>
<evidence type="ECO:0000313" key="21">
    <source>
        <dbReference type="Proteomes" id="UP000195402"/>
    </source>
</evidence>
<dbReference type="CDD" id="cd06222">
    <property type="entry name" value="RNase_H_like"/>
    <property type="match status" value="1"/>
</dbReference>
<comment type="pathway">
    <text evidence="2">tRNA modification; wybutosine-tRNA(Phe) biosynthesis.</text>
</comment>
<dbReference type="InterPro" id="IPR034556">
    <property type="entry name" value="tRNA_wybutosine-synthase"/>
</dbReference>
<evidence type="ECO:0000256" key="4">
    <source>
        <dbReference type="ARBA" id="ARBA00012821"/>
    </source>
</evidence>
<dbReference type="GO" id="GO:0031591">
    <property type="term" value="P:wybutosine biosynthetic process"/>
    <property type="evidence" value="ECO:0007669"/>
    <property type="project" value="TreeGrafter"/>
</dbReference>
<feature type="compositionally biased region" description="Acidic residues" evidence="16">
    <location>
        <begin position="1435"/>
        <end position="1452"/>
    </location>
</feature>
<dbReference type="InParanoid" id="A0A200Q967"/>
<evidence type="ECO:0000256" key="8">
    <source>
        <dbReference type="ARBA" id="ARBA00022723"/>
    </source>
</evidence>
<feature type="region of interest" description="Disordered" evidence="16">
    <location>
        <begin position="1839"/>
        <end position="1861"/>
    </location>
</feature>
<keyword evidence="11" id="KW-0411">Iron-sulfur</keyword>
<dbReference type="PANTHER" id="PTHR13930">
    <property type="entry name" value="S-ADENOSYL-L-METHIONINE-DEPENDENT TRNA 4-DEMETHYLWYOSINE SYNTHASE"/>
    <property type="match status" value="1"/>
</dbReference>
<dbReference type="InterPro" id="IPR001878">
    <property type="entry name" value="Znf_CCHC"/>
</dbReference>
<dbReference type="Pfam" id="PF04055">
    <property type="entry name" value="Radical_SAM"/>
    <property type="match status" value="1"/>
</dbReference>
<dbReference type="GO" id="GO:0051539">
    <property type="term" value="F:4 iron, 4 sulfur cluster binding"/>
    <property type="evidence" value="ECO:0007669"/>
    <property type="project" value="UniProtKB-KW"/>
</dbReference>
<evidence type="ECO:0000256" key="10">
    <source>
        <dbReference type="ARBA" id="ARBA00023004"/>
    </source>
</evidence>
<sequence length="1861" mass="210974">MSDDIDDLLEKMTSLFAQPLPPKPIAVTTRESSDPNDWRLSLLVKPYSTRVFNPGGLCEILRRIWKPKGEIYVQDFYTGSYLVSFKDEKDHDRVLTHSPWSMGEDLIALERCVPNKQPSTYSFSQTELWIQLHDLPINFRSPSAVTWLASDLGIVRPIMEMECRKWSKYARIKVLVDIRKALRNFLDIKLDDGSICRIMVKYECLPRFCHSCGCLGHVMKRCPQLIEFSSKFSDSWPEDKKRQFRELLKPRFDDSLKASDPFSKKDDDARLTNDPREGPDIEKQQENTLPEDVAIPTIRALDPKFSKLTESNDTDPDKQDNTISNNPVSTTSTGIILELDTPKHSTVILACLDTGKSTAKMPLNTAIPMQTEDCPHLDNKTETASLPVVPPVKKPIACRKWKNKARGEYSNSSDSEIEFILSLKRPAPDLMNSQTPVKRLFLSSDEEFWVISGDHSSFASKCESLLTQLKNWSRATFGHIDKELKKLMEELLQVQGLPPTDENLQRINELSDKLNEYTNHAATYWEQRAKSHWIRDHDRNTKYFHTRATNRRRKNHISSIKRADGTWTTSFEEISSCLINHFQYLFTASPTAPIMPAFRICHHPLTTEQNLTISLISKIATRLTGWKRDSLSHAGRLQLIKSTLASITVYFMSAYLLPKGVLEKILSIQRNFWWNNSEDHQSLMFTAWSNLCKPKMEGGLGIRIPERVNTSLIMNLTWRFLTQPHSIWCQLLSAKYLKANSFWLEKKHWNPSPIWSSICAVKKHMQEATCWSVGDGHHIKIWTDPWVPSIHGFRVMGLDHAKELVNRVADLIFHDSRCWNEALIFHCFPTHEAKAILSIRLSAERDEDQLLWLKTPSGNFTAKSAYNLLSQREPSSSTNSTDGESFNWKGYWQLKGISPRVHLFLWRILTKSLALKSSIARFNSSVDPSCPMCHLSLETYDHLFLKCDIARQIWFGSDIGLVIDRNDPLTNLRRIFNQWISSPNTLEIAKRGCALLWTLWKSRNRVVFDNAQIDITQIIREAHRIYHEHQAPPIFHGLNNTLIEATVSISNQNLSWEKPPPGTIKINVDGATGNNSIAAGIIARNEEGMVLACRTFFDGCWTGKDAPIEAEANAFLKGLELAAHYPNTPSIIEGDSKMIVTYITDDRLLFPWRIRSIILDSRQLLRSNPLSSVRFVPRTKNKAAHCLARQAINFKGVKTNYKMTLTSSSSSSSSSSLQARLALLALLSASTFYCIWKSRRLKQLKLSSQNPNPNPKTNCSSSRGKLFFVSQTGTSKTLAKRLLDILNSNNIVFDLINPKDYEPEDLSKETLVLIIASTWEDGKPPPDAGFFANWLAESVEDFRVGSILLSGCRFAVFGVGSGSYGESFNAVGRDFSKMFRALGALEILPLCEGDVDGGDLDGVFDVWNKKLIGVLKGENLKENGEVSGTGLVSDSENESNYESDDEEEEEGSESVIVDLEDIAGKAPSKKSSTSSTVKAEANGEREMVTPVIRASLQKQGYKIIGSHSGVKICRWTKSQLRGRGGCYKHSFYGIESHRCMEATPSLACANKCVFCWRHHTNPVGKSWRWKMDDPLEIVNGAIEQHTKMIKQMKGVPGVKPECLSEGLLPRHCALSLVGEPIMYPEINTLVDELHRRRISTFLVTNAQFPERIRMLKPITQLYVSVDAATKESLKAIDRPLFGDFWERFVDSLKALREKEQRTVYRLTLVKGWNTEEVDAYFNLFSIGQPDFIEIKGVTYCGSSATSKLTMENVPWHSDVKAFSEALALKSNGQYEVACEHVHSCCVLLARTEKFKINGQWFTWIDYEKFHDLVAAGKPFSSNDYMAATPSWAVYGADEGGFDPDQSRYKKERHHKVKASEN</sequence>
<feature type="domain" description="Flavodoxin-like" evidence="18">
    <location>
        <begin position="1264"/>
        <end position="1412"/>
    </location>
</feature>
<evidence type="ECO:0000256" key="6">
    <source>
        <dbReference type="ARBA" id="ARBA00022691"/>
    </source>
</evidence>
<dbReference type="InterPro" id="IPR025558">
    <property type="entry name" value="DUF4283"/>
</dbReference>
<evidence type="ECO:0000259" key="19">
    <source>
        <dbReference type="PROSITE" id="PS51918"/>
    </source>
</evidence>
<dbReference type="STRING" id="56857.A0A200Q967"/>
<organism evidence="20 21">
    <name type="scientific">Macleaya cordata</name>
    <name type="common">Five-seeded plume-poppy</name>
    <name type="synonym">Bocconia cordata</name>
    <dbReference type="NCBI Taxonomy" id="56857"/>
    <lineage>
        <taxon>Eukaryota</taxon>
        <taxon>Viridiplantae</taxon>
        <taxon>Streptophyta</taxon>
        <taxon>Embryophyta</taxon>
        <taxon>Tracheophyta</taxon>
        <taxon>Spermatophyta</taxon>
        <taxon>Magnoliopsida</taxon>
        <taxon>Ranunculales</taxon>
        <taxon>Papaveraceae</taxon>
        <taxon>Papaveroideae</taxon>
        <taxon>Macleaya</taxon>
    </lineage>
</organism>
<evidence type="ECO:0000256" key="14">
    <source>
        <dbReference type="ARBA" id="ARBA00049466"/>
    </source>
</evidence>
<evidence type="ECO:0000256" key="11">
    <source>
        <dbReference type="ARBA" id="ARBA00023014"/>
    </source>
</evidence>
<evidence type="ECO:0000256" key="3">
    <source>
        <dbReference type="ARBA" id="ARBA00010115"/>
    </source>
</evidence>
<dbReference type="Gene3D" id="3.40.50.360">
    <property type="match status" value="1"/>
</dbReference>
<dbReference type="Pfam" id="PF00258">
    <property type="entry name" value="Flavodoxin_1"/>
    <property type="match status" value="1"/>
</dbReference>
<keyword evidence="8" id="KW-0479">Metal-binding</keyword>
<comment type="function">
    <text evidence="13">Probable component of the wybutosine biosynthesis pathway. Wybutosine is a hyper modified guanosine with a tricyclic base found at the 3'-position adjacent to the anticodon of eukaryotic phenylalanine tRNA. Catalyzes the condensation of N-methylguanine with 2 carbon atoms from pyruvate to form the tricyclic 4-demethylwyosine, an intermediate in wybutosine biosynthesis.</text>
</comment>
<evidence type="ECO:0000256" key="1">
    <source>
        <dbReference type="ARBA" id="ARBA00001966"/>
    </source>
</evidence>
<evidence type="ECO:0000256" key="9">
    <source>
        <dbReference type="ARBA" id="ARBA00022741"/>
    </source>
</evidence>
<dbReference type="GO" id="GO:0004523">
    <property type="term" value="F:RNA-DNA hybrid ribonuclease activity"/>
    <property type="evidence" value="ECO:0007669"/>
    <property type="project" value="InterPro"/>
</dbReference>
<evidence type="ECO:0000259" key="17">
    <source>
        <dbReference type="PROSITE" id="PS50158"/>
    </source>
</evidence>
<dbReference type="InterPro" id="IPR013785">
    <property type="entry name" value="Aldolase_TIM"/>
</dbReference>
<feature type="compositionally biased region" description="Basic and acidic residues" evidence="16">
    <location>
        <begin position="258"/>
        <end position="285"/>
    </location>
</feature>
<dbReference type="GO" id="GO:0102521">
    <property type="term" value="F:tRNA-4-demethylwyosine synthase activity"/>
    <property type="evidence" value="ECO:0007669"/>
    <property type="project" value="UniProtKB-EC"/>
</dbReference>
<dbReference type="InterPro" id="IPR058240">
    <property type="entry name" value="rSAM_sf"/>
</dbReference>
<dbReference type="CDD" id="cd01335">
    <property type="entry name" value="Radical_SAM"/>
    <property type="match status" value="1"/>
</dbReference>
<dbReference type="OrthoDB" id="271553at2759"/>
<gene>
    <name evidence="20" type="ORF">BVC80_1117g10</name>
</gene>
<comment type="cofactor">
    <cofactor evidence="1">
        <name>[4Fe-4S] cluster</name>
        <dbReference type="ChEBI" id="CHEBI:49883"/>
    </cofactor>
</comment>
<proteinExistence type="inferred from homology"/>
<feature type="region of interest" description="Disordered" evidence="16">
    <location>
        <begin position="258"/>
        <end position="330"/>
    </location>
</feature>
<keyword evidence="15" id="KW-0862">Zinc</keyword>
<dbReference type="InterPro" id="IPR007197">
    <property type="entry name" value="rSAM"/>
</dbReference>
<dbReference type="SUPFAM" id="SSF52218">
    <property type="entry name" value="Flavoproteins"/>
    <property type="match status" value="1"/>
</dbReference>
<dbReference type="UniPathway" id="UPA00375"/>
<keyword evidence="21" id="KW-1185">Reference proteome</keyword>
<dbReference type="Proteomes" id="UP000195402">
    <property type="component" value="Unassembled WGS sequence"/>
</dbReference>
<evidence type="ECO:0000256" key="15">
    <source>
        <dbReference type="PROSITE-ProRule" id="PRU00047"/>
    </source>
</evidence>
<evidence type="ECO:0000256" key="16">
    <source>
        <dbReference type="SAM" id="MobiDB-lite"/>
    </source>
</evidence>
<dbReference type="SUPFAM" id="SSF102114">
    <property type="entry name" value="Radical SAM enzymes"/>
    <property type="match status" value="1"/>
</dbReference>
<dbReference type="PROSITE" id="PS50902">
    <property type="entry name" value="FLAVODOXIN_LIKE"/>
    <property type="match status" value="1"/>
</dbReference>
<keyword evidence="7" id="KW-0819">tRNA processing</keyword>
<accession>A0A200Q967</accession>
<feature type="compositionally biased region" description="Basic residues" evidence="16">
    <location>
        <begin position="1849"/>
        <end position="1861"/>
    </location>
</feature>
<comment type="caution">
    <text evidence="20">The sequence shown here is derived from an EMBL/GenBank/DDBJ whole genome shotgun (WGS) entry which is preliminary data.</text>
</comment>
<dbReference type="InterPro" id="IPR029039">
    <property type="entry name" value="Flavoprotein-like_sf"/>
</dbReference>
<dbReference type="Pfam" id="PF14111">
    <property type="entry name" value="DUF4283"/>
    <property type="match status" value="1"/>
</dbReference>
<evidence type="ECO:0000256" key="5">
    <source>
        <dbReference type="ARBA" id="ARBA00022485"/>
    </source>
</evidence>
<dbReference type="EMBL" id="MVGT01002651">
    <property type="protein sequence ID" value="OVA07021.1"/>
    <property type="molecule type" value="Genomic_DNA"/>
</dbReference>
<reference evidence="20 21" key="1">
    <citation type="journal article" date="2017" name="Mol. Plant">
        <title>The Genome of Medicinal Plant Macleaya cordata Provides New Insights into Benzylisoquinoline Alkaloids Metabolism.</title>
        <authorList>
            <person name="Liu X."/>
            <person name="Liu Y."/>
            <person name="Huang P."/>
            <person name="Ma Y."/>
            <person name="Qing Z."/>
            <person name="Tang Q."/>
            <person name="Cao H."/>
            <person name="Cheng P."/>
            <person name="Zheng Y."/>
            <person name="Yuan Z."/>
            <person name="Zhou Y."/>
            <person name="Liu J."/>
            <person name="Tang Z."/>
            <person name="Zhuo Y."/>
            <person name="Zhang Y."/>
            <person name="Yu L."/>
            <person name="Huang J."/>
            <person name="Yang P."/>
            <person name="Peng Q."/>
            <person name="Zhang J."/>
            <person name="Jiang W."/>
            <person name="Zhang Z."/>
            <person name="Lin K."/>
            <person name="Ro D.K."/>
            <person name="Chen X."/>
            <person name="Xiong X."/>
            <person name="Shang Y."/>
            <person name="Huang S."/>
            <person name="Zeng J."/>
        </authorList>
    </citation>
    <scope>NUCLEOTIDE SEQUENCE [LARGE SCALE GENOMIC DNA]</scope>
    <source>
        <strain evidence="21">cv. BLH2017</strain>
        <tissue evidence="20">Root</tissue>
    </source>
</reference>
<evidence type="ECO:0000256" key="13">
    <source>
        <dbReference type="ARBA" id="ARBA00025368"/>
    </source>
</evidence>
<keyword evidence="15" id="KW-0863">Zinc-finger</keyword>
<dbReference type="GO" id="GO:0010181">
    <property type="term" value="F:FMN binding"/>
    <property type="evidence" value="ECO:0007669"/>
    <property type="project" value="InterPro"/>
</dbReference>
<keyword evidence="12" id="KW-0456">Lyase</keyword>
<dbReference type="InterPro" id="IPR026960">
    <property type="entry name" value="RVT-Znf"/>
</dbReference>